<evidence type="ECO:0000313" key="6">
    <source>
        <dbReference type="Proteomes" id="UP000812277"/>
    </source>
</evidence>
<evidence type="ECO:0000256" key="2">
    <source>
        <dbReference type="ARBA" id="ARBA00023002"/>
    </source>
</evidence>
<organism evidence="5 6">
    <name type="scientific">Paenibacillus oenotherae</name>
    <dbReference type="NCBI Taxonomy" id="1435645"/>
    <lineage>
        <taxon>Bacteria</taxon>
        <taxon>Bacillati</taxon>
        <taxon>Bacillota</taxon>
        <taxon>Bacilli</taxon>
        <taxon>Bacillales</taxon>
        <taxon>Paenibacillaceae</taxon>
        <taxon>Paenibacillus</taxon>
    </lineage>
</organism>
<comment type="caution">
    <text evidence="5">The sequence shown here is derived from an EMBL/GenBank/DDBJ whole genome shotgun (WGS) entry which is preliminary data.</text>
</comment>
<dbReference type="InterPro" id="IPR051317">
    <property type="entry name" value="Gfo/Idh/MocA_oxidoreduct"/>
</dbReference>
<dbReference type="Pfam" id="PF22725">
    <property type="entry name" value="GFO_IDH_MocA_C3"/>
    <property type="match status" value="1"/>
</dbReference>
<proteinExistence type="inferred from homology"/>
<reference evidence="5 6" key="1">
    <citation type="submission" date="2021-07" db="EMBL/GenBank/DDBJ databases">
        <title>Paenibacillus radiodurans sp. nov., isolated from the southeastern edge of Tengger Desert.</title>
        <authorList>
            <person name="Zhang G."/>
        </authorList>
    </citation>
    <scope>NUCLEOTIDE SEQUENCE [LARGE SCALE GENOMIC DNA]</scope>
    <source>
        <strain evidence="5 6">DT7-4</strain>
    </source>
</reference>
<dbReference type="Gene3D" id="3.30.360.10">
    <property type="entry name" value="Dihydrodipicolinate Reductase, domain 2"/>
    <property type="match status" value="1"/>
</dbReference>
<dbReference type="SUPFAM" id="SSF55347">
    <property type="entry name" value="Glyceraldehyde-3-phosphate dehydrogenase-like, C-terminal domain"/>
    <property type="match status" value="1"/>
</dbReference>
<evidence type="ECO:0000256" key="1">
    <source>
        <dbReference type="ARBA" id="ARBA00010928"/>
    </source>
</evidence>
<dbReference type="Gene3D" id="3.40.50.720">
    <property type="entry name" value="NAD(P)-binding Rossmann-like Domain"/>
    <property type="match status" value="1"/>
</dbReference>
<keyword evidence="2" id="KW-0560">Oxidoreductase</keyword>
<gene>
    <name evidence="5" type="ORF">K0T92_17315</name>
</gene>
<keyword evidence="6" id="KW-1185">Reference proteome</keyword>
<dbReference type="SUPFAM" id="SSF51735">
    <property type="entry name" value="NAD(P)-binding Rossmann-fold domains"/>
    <property type="match status" value="1"/>
</dbReference>
<dbReference type="PANTHER" id="PTHR43708">
    <property type="entry name" value="CONSERVED EXPRESSED OXIDOREDUCTASE (EUROFUNG)"/>
    <property type="match status" value="1"/>
</dbReference>
<feature type="domain" description="GFO/IDH/MocA-like oxidoreductase" evidence="4">
    <location>
        <begin position="133"/>
        <end position="257"/>
    </location>
</feature>
<dbReference type="PANTHER" id="PTHR43708:SF5">
    <property type="entry name" value="CONSERVED EXPRESSED OXIDOREDUCTASE (EUROFUNG)-RELATED"/>
    <property type="match status" value="1"/>
</dbReference>
<dbReference type="Pfam" id="PF01408">
    <property type="entry name" value="GFO_IDH_MocA"/>
    <property type="match status" value="1"/>
</dbReference>
<dbReference type="Proteomes" id="UP000812277">
    <property type="component" value="Unassembled WGS sequence"/>
</dbReference>
<evidence type="ECO:0000313" key="5">
    <source>
        <dbReference type="EMBL" id="MBW7476496.1"/>
    </source>
</evidence>
<dbReference type="InterPro" id="IPR000683">
    <property type="entry name" value="Gfo/Idh/MocA-like_OxRdtase_N"/>
</dbReference>
<dbReference type="RefSeq" id="WP_219873733.1">
    <property type="nucleotide sequence ID" value="NZ_JAHZIJ010000013.1"/>
</dbReference>
<dbReference type="InterPro" id="IPR055170">
    <property type="entry name" value="GFO_IDH_MocA-like_dom"/>
</dbReference>
<protein>
    <submittedName>
        <fullName evidence="5">Gfo/Idh/MocA family oxidoreductase</fullName>
    </submittedName>
</protein>
<feature type="domain" description="Gfo/Idh/MocA-like oxidoreductase N-terminal" evidence="3">
    <location>
        <begin position="6"/>
        <end position="122"/>
    </location>
</feature>
<evidence type="ECO:0000259" key="4">
    <source>
        <dbReference type="Pfam" id="PF22725"/>
    </source>
</evidence>
<dbReference type="EMBL" id="JAHZIJ010000013">
    <property type="protein sequence ID" value="MBW7476496.1"/>
    <property type="molecule type" value="Genomic_DNA"/>
</dbReference>
<comment type="similarity">
    <text evidence="1">Belongs to the Gfo/Idh/MocA family.</text>
</comment>
<name>A0ABS7DA82_9BACL</name>
<accession>A0ABS7DA82</accession>
<evidence type="ECO:0000259" key="3">
    <source>
        <dbReference type="Pfam" id="PF01408"/>
    </source>
</evidence>
<sequence length="332" mass="36822">MEQGLKLGIIGFGRIVELVHLPIIKKLEQITHYGVYDMTPERVELANRRSIAVYASIDELLASDVDIVLIATPPSSHYELARAALTAGKHVLIEKPVTVTFSEAEGLRRLAQQTGKAVSVFHNRRYDADFCFVKEAIAAGMVGNVLFVERRHHMFGSGANFGVKSFDPQWRNKRQYGGGALLDWGVHLIDQLLQLNLGRMDSIHSSVQTLNWNQGEVDDYVHALMRLDNGILYHMEINFASNATVPFWVIGGDQGTLQVMNDKEAVLLAKGAQPRPFTLEQNKLTAAKEIYESFIQHIQGGGPLSVNMDEVTAVMEVIDRIHSGAPEYASAT</sequence>
<dbReference type="InterPro" id="IPR036291">
    <property type="entry name" value="NAD(P)-bd_dom_sf"/>
</dbReference>